<sequence length="335" mass="36940">MKLTMREIAKMAGVSVTTVSLVLNDKEARISQKQRTKIKEIARKNNYVPNSSAVSLAKNESNTIGVVVPNISNPFYSSLIKAISNELSKRGYYSLIINSNDNHENEAKQVAKLVSRGVDGILLVPSNDLYAQGTDKVNTFLNSIDIPFVLVNADSDLDINQVNLDSFEGGYLATQLLIDNGHTDIAIVTGNKGFVNAETRLLGYQKALADNGLTIDPNLVFRAPYDLNGGYERIQQIQQTPATAIFFCSDLMLYGAVKQFNESKRNLFDHYSIIGYDDTFINEIFNPTITSVKQNVSQLGSEAVRVLYTALSSKLTINVKLDVTLNVRDSVKALD</sequence>
<keyword evidence="6" id="KW-1185">Reference proteome</keyword>
<keyword evidence="3" id="KW-0804">Transcription</keyword>
<dbReference type="RefSeq" id="WP_054699052.1">
    <property type="nucleotide sequence ID" value="NZ_AZEE01000027.1"/>
</dbReference>
<evidence type="ECO:0000259" key="4">
    <source>
        <dbReference type="PROSITE" id="PS50932"/>
    </source>
</evidence>
<dbReference type="InterPro" id="IPR025997">
    <property type="entry name" value="SBP_2_dom"/>
</dbReference>
<dbReference type="AlphaFoldDB" id="A0A0R1M2X0"/>
<dbReference type="EMBL" id="AZEE01000027">
    <property type="protein sequence ID" value="KRK98802.1"/>
    <property type="molecule type" value="Genomic_DNA"/>
</dbReference>
<dbReference type="PROSITE" id="PS00356">
    <property type="entry name" value="HTH_LACI_1"/>
    <property type="match status" value="1"/>
</dbReference>
<dbReference type="GO" id="GO:0003700">
    <property type="term" value="F:DNA-binding transcription factor activity"/>
    <property type="evidence" value="ECO:0007669"/>
    <property type="project" value="TreeGrafter"/>
</dbReference>
<gene>
    <name evidence="5" type="ORF">FD04_GL000543</name>
</gene>
<dbReference type="PANTHER" id="PTHR30146">
    <property type="entry name" value="LACI-RELATED TRANSCRIPTIONAL REPRESSOR"/>
    <property type="match status" value="1"/>
</dbReference>
<dbReference type="OrthoDB" id="9796186at2"/>
<dbReference type="InterPro" id="IPR028082">
    <property type="entry name" value="Peripla_BP_I"/>
</dbReference>
<feature type="domain" description="HTH lacI-type" evidence="4">
    <location>
        <begin position="3"/>
        <end position="58"/>
    </location>
</feature>
<dbReference type="SUPFAM" id="SSF47413">
    <property type="entry name" value="lambda repressor-like DNA-binding domains"/>
    <property type="match status" value="1"/>
</dbReference>
<evidence type="ECO:0000256" key="2">
    <source>
        <dbReference type="ARBA" id="ARBA00023125"/>
    </source>
</evidence>
<dbReference type="InterPro" id="IPR010982">
    <property type="entry name" value="Lambda_DNA-bd_dom_sf"/>
</dbReference>
<proteinExistence type="predicted"/>
<name>A0A0R1M2X0_9LACO</name>
<dbReference type="GO" id="GO:0000976">
    <property type="term" value="F:transcription cis-regulatory region binding"/>
    <property type="evidence" value="ECO:0007669"/>
    <property type="project" value="TreeGrafter"/>
</dbReference>
<dbReference type="PROSITE" id="PS50932">
    <property type="entry name" value="HTH_LACI_2"/>
    <property type="match status" value="1"/>
</dbReference>
<organism evidence="5 6">
    <name type="scientific">Secundilactobacillus odoratitofui DSM 19909 = JCM 15043</name>
    <dbReference type="NCBI Taxonomy" id="1423776"/>
    <lineage>
        <taxon>Bacteria</taxon>
        <taxon>Bacillati</taxon>
        <taxon>Bacillota</taxon>
        <taxon>Bacilli</taxon>
        <taxon>Lactobacillales</taxon>
        <taxon>Lactobacillaceae</taxon>
        <taxon>Secundilactobacillus</taxon>
    </lineage>
</organism>
<keyword evidence="1" id="KW-0805">Transcription regulation</keyword>
<protein>
    <submittedName>
        <fullName evidence="5">Sugar-binding domain protein</fullName>
    </submittedName>
</protein>
<dbReference type="SMART" id="SM00354">
    <property type="entry name" value="HTH_LACI"/>
    <property type="match status" value="1"/>
</dbReference>
<comment type="caution">
    <text evidence="5">The sequence shown here is derived from an EMBL/GenBank/DDBJ whole genome shotgun (WGS) entry which is preliminary data.</text>
</comment>
<reference evidence="5 6" key="1">
    <citation type="journal article" date="2015" name="Genome Announc.">
        <title>Expanding the biotechnology potential of lactobacilli through comparative genomics of 213 strains and associated genera.</title>
        <authorList>
            <person name="Sun Z."/>
            <person name="Harris H.M."/>
            <person name="McCann A."/>
            <person name="Guo C."/>
            <person name="Argimon S."/>
            <person name="Zhang W."/>
            <person name="Yang X."/>
            <person name="Jeffery I.B."/>
            <person name="Cooney J.C."/>
            <person name="Kagawa T.F."/>
            <person name="Liu W."/>
            <person name="Song Y."/>
            <person name="Salvetti E."/>
            <person name="Wrobel A."/>
            <person name="Rasinkangas P."/>
            <person name="Parkhill J."/>
            <person name="Rea M.C."/>
            <person name="O'Sullivan O."/>
            <person name="Ritari J."/>
            <person name="Douillard F.P."/>
            <person name="Paul Ross R."/>
            <person name="Yang R."/>
            <person name="Briner A.E."/>
            <person name="Felis G.E."/>
            <person name="de Vos W.M."/>
            <person name="Barrangou R."/>
            <person name="Klaenhammer T.R."/>
            <person name="Caufield P.W."/>
            <person name="Cui Y."/>
            <person name="Zhang H."/>
            <person name="O'Toole P.W."/>
        </authorList>
    </citation>
    <scope>NUCLEOTIDE SEQUENCE [LARGE SCALE GENOMIC DNA]</scope>
    <source>
        <strain evidence="5 6">DSM 19909</strain>
    </source>
</reference>
<dbReference type="Pfam" id="PF00356">
    <property type="entry name" value="LacI"/>
    <property type="match status" value="1"/>
</dbReference>
<evidence type="ECO:0000256" key="3">
    <source>
        <dbReference type="ARBA" id="ARBA00023163"/>
    </source>
</evidence>
<dbReference type="PATRIC" id="fig|1423776.4.peg.547"/>
<dbReference type="Gene3D" id="3.40.50.2300">
    <property type="match status" value="2"/>
</dbReference>
<dbReference type="CDD" id="cd01392">
    <property type="entry name" value="HTH_LacI"/>
    <property type="match status" value="1"/>
</dbReference>
<dbReference type="Proteomes" id="UP000051160">
    <property type="component" value="Unassembled WGS sequence"/>
</dbReference>
<accession>A0A0R1M2X0</accession>
<dbReference type="Gene3D" id="1.10.260.40">
    <property type="entry name" value="lambda repressor-like DNA-binding domains"/>
    <property type="match status" value="1"/>
</dbReference>
<dbReference type="InterPro" id="IPR000843">
    <property type="entry name" value="HTH_LacI"/>
</dbReference>
<dbReference type="Pfam" id="PF13407">
    <property type="entry name" value="Peripla_BP_4"/>
    <property type="match status" value="1"/>
</dbReference>
<keyword evidence="2" id="KW-0238">DNA-binding</keyword>
<evidence type="ECO:0000313" key="6">
    <source>
        <dbReference type="Proteomes" id="UP000051160"/>
    </source>
</evidence>
<dbReference type="CDD" id="cd06267">
    <property type="entry name" value="PBP1_LacI_sugar_binding-like"/>
    <property type="match status" value="1"/>
</dbReference>
<evidence type="ECO:0000256" key="1">
    <source>
        <dbReference type="ARBA" id="ARBA00023015"/>
    </source>
</evidence>
<dbReference type="SUPFAM" id="SSF53822">
    <property type="entry name" value="Periplasmic binding protein-like I"/>
    <property type="match status" value="1"/>
</dbReference>
<dbReference type="STRING" id="1423776.FD04_GL000543"/>
<evidence type="ECO:0000313" key="5">
    <source>
        <dbReference type="EMBL" id="KRK98802.1"/>
    </source>
</evidence>
<dbReference type="PANTHER" id="PTHR30146:SF109">
    <property type="entry name" value="HTH-TYPE TRANSCRIPTIONAL REGULATOR GALS"/>
    <property type="match status" value="1"/>
</dbReference>